<dbReference type="EMBL" id="CAJVCH010097002">
    <property type="protein sequence ID" value="CAG7723245.1"/>
    <property type="molecule type" value="Genomic_DNA"/>
</dbReference>
<feature type="region of interest" description="Disordered" evidence="1">
    <location>
        <begin position="138"/>
        <end position="257"/>
    </location>
</feature>
<feature type="compositionally biased region" description="Polar residues" evidence="1">
    <location>
        <begin position="276"/>
        <end position="290"/>
    </location>
</feature>
<accession>A0A8J2P400</accession>
<evidence type="ECO:0000256" key="1">
    <source>
        <dbReference type="SAM" id="MobiDB-lite"/>
    </source>
</evidence>
<sequence>MLFLAVLVHALANPHFGLLYEFQNSVVFIFTICMFVYSVSGRSSLSKYDSSVSADTLAQSLNDERSIQLTVSFVSPSSKTKIKRHKTYEYNRIRSIPVDTIKLFSSPFEKSFWKFKPRSLMKKSRQASKYNNNIYNNIHGSDPLGSGEKNTKIAPKRNNVQKMLSRSRRQASLNVTETEAAPGDDAQASDFVGNTRPKPTPQPSRTEQYAIQKSETGQSQTQLSGATDTDQMTYNPDGSVKSHNLESSTSNKQEISQFQRSETLLPILGPVSTSALLGTSGTGDQNSLFTGAQLGPLPPLPEMQPMQQASTSRRSSRPASRNKTEKTQSNSSDRSLGGDYNPPGIGESDSTSKPKNGKSNPRDRSVGGGPDEDRSSEVGESTSPIISGGSPLGYQKSSSSSNSFSNSSNNSTSSKYGDAKPGIMSLDSRNGGVRMVMPVQQLPDLFQNFPMQSGTFGQFQPMGQGQFVQGQQLHFLQGQPGNFQQGQYGNVVQVYSGQFFQGQPGQFSQGQPGQFTSELPGQFPQGQLDQFQR</sequence>
<name>A0A8J2P400_9HEXA</name>
<comment type="caution">
    <text evidence="2">The sequence shown here is derived from an EMBL/GenBank/DDBJ whole genome shotgun (WGS) entry which is preliminary data.</text>
</comment>
<gene>
    <name evidence="2" type="ORF">AFUS01_LOCUS12343</name>
</gene>
<feature type="compositionally biased region" description="Polar residues" evidence="1">
    <location>
        <begin position="348"/>
        <end position="359"/>
    </location>
</feature>
<feature type="compositionally biased region" description="Low complexity" evidence="1">
    <location>
        <begin position="397"/>
        <end position="414"/>
    </location>
</feature>
<feature type="compositionally biased region" description="Basic and acidic residues" evidence="1">
    <location>
        <begin position="360"/>
        <end position="377"/>
    </location>
</feature>
<feature type="compositionally biased region" description="Polar residues" evidence="1">
    <location>
        <begin position="158"/>
        <end position="177"/>
    </location>
</feature>
<evidence type="ECO:0000313" key="2">
    <source>
        <dbReference type="EMBL" id="CAG7723245.1"/>
    </source>
</evidence>
<feature type="non-terminal residue" evidence="2">
    <location>
        <position position="1"/>
    </location>
</feature>
<feature type="compositionally biased region" description="Polar residues" evidence="1">
    <location>
        <begin position="203"/>
        <end position="257"/>
    </location>
</feature>
<feature type="region of interest" description="Disordered" evidence="1">
    <location>
        <begin position="276"/>
        <end position="425"/>
    </location>
</feature>
<dbReference type="AlphaFoldDB" id="A0A8J2P400"/>
<feature type="region of interest" description="Disordered" evidence="1">
    <location>
        <begin position="503"/>
        <end position="533"/>
    </location>
</feature>
<feature type="compositionally biased region" description="Low complexity" evidence="1">
    <location>
        <begin position="303"/>
        <end position="321"/>
    </location>
</feature>
<feature type="compositionally biased region" description="Low complexity" evidence="1">
    <location>
        <begin position="503"/>
        <end position="515"/>
    </location>
</feature>
<reference evidence="2" key="1">
    <citation type="submission" date="2021-06" db="EMBL/GenBank/DDBJ databases">
        <authorList>
            <person name="Hodson N. C."/>
            <person name="Mongue J. A."/>
            <person name="Jaron S. K."/>
        </authorList>
    </citation>
    <scope>NUCLEOTIDE SEQUENCE</scope>
</reference>
<keyword evidence="3" id="KW-1185">Reference proteome</keyword>
<evidence type="ECO:0000313" key="3">
    <source>
        <dbReference type="Proteomes" id="UP000708208"/>
    </source>
</evidence>
<organism evidence="2 3">
    <name type="scientific">Allacma fusca</name>
    <dbReference type="NCBI Taxonomy" id="39272"/>
    <lineage>
        <taxon>Eukaryota</taxon>
        <taxon>Metazoa</taxon>
        <taxon>Ecdysozoa</taxon>
        <taxon>Arthropoda</taxon>
        <taxon>Hexapoda</taxon>
        <taxon>Collembola</taxon>
        <taxon>Symphypleona</taxon>
        <taxon>Sminthuridae</taxon>
        <taxon>Allacma</taxon>
    </lineage>
</organism>
<dbReference type="Proteomes" id="UP000708208">
    <property type="component" value="Unassembled WGS sequence"/>
</dbReference>
<feature type="compositionally biased region" description="Polar residues" evidence="1">
    <location>
        <begin position="516"/>
        <end position="533"/>
    </location>
</feature>
<proteinExistence type="predicted"/>
<protein>
    <submittedName>
        <fullName evidence="2">Uncharacterized protein</fullName>
    </submittedName>
</protein>